<protein>
    <submittedName>
        <fullName evidence="2">Lytic transglycosylase domain-containing protein</fullName>
    </submittedName>
</protein>
<sequence length="208" mass="23479">MLAPTAFLALAMQCAPSVHPETAFDIARVESNFNPYAIAEIIPKAKRKAAKTRVISHFPTNKTEALARIKQIEAKKHRYSVGLMQITSTNFARFGMTAEKLLSPCHNLTVFEKILTDCYRRGGSLKRALSCYYAGNFTTGQQPEAQFAKTSYVERIGYVVPSTRQERTRKEDAPNLKRENFAIWDVLRDFPEAINVTVTQSDIESKEL</sequence>
<evidence type="ECO:0000259" key="1">
    <source>
        <dbReference type="Pfam" id="PF01464"/>
    </source>
</evidence>
<accession>A0AA95K6J9</accession>
<dbReference type="InterPro" id="IPR023346">
    <property type="entry name" value="Lysozyme-like_dom_sf"/>
</dbReference>
<dbReference type="InterPro" id="IPR008258">
    <property type="entry name" value="Transglycosylase_SLT_dom_1"/>
</dbReference>
<geneLocation type="plasmid" evidence="2 3">
    <name>paIh4</name>
</geneLocation>
<dbReference type="Gene3D" id="1.10.530.10">
    <property type="match status" value="1"/>
</dbReference>
<dbReference type="CDD" id="cd16892">
    <property type="entry name" value="LT_VirB1-like"/>
    <property type="match status" value="1"/>
</dbReference>
<evidence type="ECO:0000313" key="3">
    <source>
        <dbReference type="Proteomes" id="UP001177597"/>
    </source>
</evidence>
<proteinExistence type="predicted"/>
<dbReference type="SUPFAM" id="SSF53955">
    <property type="entry name" value="Lysozyme-like"/>
    <property type="match status" value="1"/>
</dbReference>
<name>A0AA95K6J9_9GAMM</name>
<evidence type="ECO:0000313" key="2">
    <source>
        <dbReference type="EMBL" id="WGL94007.1"/>
    </source>
</evidence>
<dbReference type="AlphaFoldDB" id="A0AA95K6J9"/>
<dbReference type="RefSeq" id="WP_280628427.1">
    <property type="nucleotide sequence ID" value="NZ_CP123494.1"/>
</dbReference>
<dbReference type="EMBL" id="CP123494">
    <property type="protein sequence ID" value="WGL94007.1"/>
    <property type="molecule type" value="Genomic_DNA"/>
</dbReference>
<gene>
    <name evidence="2" type="ORF">QE207_01300</name>
</gene>
<keyword evidence="2" id="KW-0614">Plasmid</keyword>
<dbReference type="Pfam" id="PF01464">
    <property type="entry name" value="SLT"/>
    <property type="match status" value="1"/>
</dbReference>
<reference evidence="2" key="1">
    <citation type="submission" date="2023-04" db="EMBL/GenBank/DDBJ databases">
        <title>Genome dynamics across the evolutionary transition to endosymbiosis.</title>
        <authorList>
            <person name="Siozios S."/>
            <person name="Nadal-Jimenez P."/>
            <person name="Azagi T."/>
            <person name="Sprong H."/>
            <person name="Frost C.L."/>
            <person name="Parratt S.R."/>
            <person name="Taylor G."/>
            <person name="Brettell L."/>
            <person name="Lew K.C."/>
            <person name="Croft L."/>
            <person name="King K.C."/>
            <person name="Brockhurst M.A."/>
            <person name="Hypsa V."/>
            <person name="Novakova E."/>
            <person name="Darby A.C."/>
            <person name="Hurst G.D.D."/>
        </authorList>
    </citation>
    <scope>NUCLEOTIDE SEQUENCE</scope>
    <source>
        <strain evidence="2">AIh</strain>
        <plasmid evidence="2">paIh4</plasmid>
    </source>
</reference>
<feature type="domain" description="Transglycosylase SLT" evidence="1">
    <location>
        <begin position="11"/>
        <end position="147"/>
    </location>
</feature>
<dbReference type="Proteomes" id="UP001177597">
    <property type="component" value="Plasmid paIh4"/>
</dbReference>
<organism evidence="2 3">
    <name type="scientific">Arsenophonus nasoniae</name>
    <name type="common">son-killer infecting Nasonia vitripennis</name>
    <dbReference type="NCBI Taxonomy" id="638"/>
    <lineage>
        <taxon>Bacteria</taxon>
        <taxon>Pseudomonadati</taxon>
        <taxon>Pseudomonadota</taxon>
        <taxon>Gammaproteobacteria</taxon>
        <taxon>Enterobacterales</taxon>
        <taxon>Morganellaceae</taxon>
        <taxon>Arsenophonus</taxon>
    </lineage>
</organism>